<accession>A0A974HFY9</accession>
<reference evidence="3" key="1">
    <citation type="journal article" date="2016" name="Nature">
        <title>Genome evolution in the allotetraploid frog Xenopus laevis.</title>
        <authorList>
            <person name="Session A.M."/>
            <person name="Uno Y."/>
            <person name="Kwon T."/>
            <person name="Chapman J.A."/>
            <person name="Toyoda A."/>
            <person name="Takahashi S."/>
            <person name="Fukui A."/>
            <person name="Hikosaka A."/>
            <person name="Suzuki A."/>
            <person name="Kondo M."/>
            <person name="van Heeringen S.J."/>
            <person name="Quigley I."/>
            <person name="Heinz S."/>
            <person name="Ogino H."/>
            <person name="Ochi H."/>
            <person name="Hellsten U."/>
            <person name="Lyons J.B."/>
            <person name="Simakov O."/>
            <person name="Putnam N."/>
            <person name="Stites J."/>
            <person name="Kuroki Y."/>
            <person name="Tanaka T."/>
            <person name="Michiue T."/>
            <person name="Watanabe M."/>
            <person name="Bogdanovic O."/>
            <person name="Lister R."/>
            <person name="Georgiou G."/>
            <person name="Paranjpe S.S."/>
            <person name="van Kruijsbergen I."/>
            <person name="Shu S."/>
            <person name="Carlson J."/>
            <person name="Kinoshita T."/>
            <person name="Ohta Y."/>
            <person name="Mawaribuchi S."/>
            <person name="Jenkins J."/>
            <person name="Grimwood J."/>
            <person name="Schmutz J."/>
            <person name="Mitros T."/>
            <person name="Mozaffari S.V."/>
            <person name="Suzuki Y."/>
            <person name="Haramoto Y."/>
            <person name="Yamamoto T.S."/>
            <person name="Takagi C."/>
            <person name="Heald R."/>
            <person name="Miller K."/>
            <person name="Haudenschild C."/>
            <person name="Kitzman J."/>
            <person name="Nakayama T."/>
            <person name="Izutsu Y."/>
            <person name="Robert J."/>
            <person name="Fortriede J."/>
            <person name="Burns K."/>
            <person name="Lotay V."/>
            <person name="Karimi K."/>
            <person name="Yasuoka Y."/>
            <person name="Dichmann D.S."/>
            <person name="Flajnik M.F."/>
            <person name="Houston D.W."/>
            <person name="Shendure J."/>
            <person name="DuPasquier L."/>
            <person name="Vize P.D."/>
            <person name="Zorn A.M."/>
            <person name="Ito M."/>
            <person name="Marcotte E.M."/>
            <person name="Wallingford J.B."/>
            <person name="Ito Y."/>
            <person name="Asashima M."/>
            <person name="Ueno N."/>
            <person name="Matsuda Y."/>
            <person name="Veenstra G.J."/>
            <person name="Fujiyama A."/>
            <person name="Harland R.M."/>
            <person name="Taira M."/>
            <person name="Rokhsar D.S."/>
        </authorList>
    </citation>
    <scope>NUCLEOTIDE SEQUENCE [LARGE SCALE GENOMIC DNA]</scope>
    <source>
        <strain evidence="3">J</strain>
    </source>
</reference>
<evidence type="ECO:0000313" key="2">
    <source>
        <dbReference type="EMBL" id="OCT76186.1"/>
    </source>
</evidence>
<feature type="domain" description="Helix-turn-helix" evidence="1">
    <location>
        <begin position="55"/>
        <end position="105"/>
    </location>
</feature>
<name>A0A974HFY9_XENLA</name>
<evidence type="ECO:0000259" key="1">
    <source>
        <dbReference type="Pfam" id="PF26215"/>
    </source>
</evidence>
<evidence type="ECO:0000313" key="3">
    <source>
        <dbReference type="Proteomes" id="UP000694892"/>
    </source>
</evidence>
<dbReference type="Proteomes" id="UP000694892">
    <property type="component" value="Chromosome 6L"/>
</dbReference>
<organism evidence="2 3">
    <name type="scientific">Xenopus laevis</name>
    <name type="common">African clawed frog</name>
    <dbReference type="NCBI Taxonomy" id="8355"/>
    <lineage>
        <taxon>Eukaryota</taxon>
        <taxon>Metazoa</taxon>
        <taxon>Chordata</taxon>
        <taxon>Craniata</taxon>
        <taxon>Vertebrata</taxon>
        <taxon>Euteleostomi</taxon>
        <taxon>Amphibia</taxon>
        <taxon>Batrachia</taxon>
        <taxon>Anura</taxon>
        <taxon>Pipoidea</taxon>
        <taxon>Pipidae</taxon>
        <taxon>Xenopodinae</taxon>
        <taxon>Xenopus</taxon>
        <taxon>Xenopus</taxon>
    </lineage>
</organism>
<dbReference type="PANTHER" id="PTHR21301">
    <property type="entry name" value="REVERSE TRANSCRIPTASE"/>
    <property type="match status" value="1"/>
</dbReference>
<proteinExistence type="predicted"/>
<sequence>MFIKFITSLNNEALNLKFTYNFDRQNIAYLDLWISVENGKIMTAVYTKPFAGNSLLRADSCHPRHLNDGIPRGQFLHLRRNYNTVERYIEESCTLRDRFLCKGYRFESLQKAFLSALKLDRKDLIKGKERINQNRQVQNSVSIEDHSGRIMKKTRKDTQKIIISTKYSAQFNKIKHLLNKHLPILYGDPVFRQLLEPGIQVVARRAPTLGMKLAPSMFNKESRSNTWLDNPGMFKCGSKRCVTCGAVQVSEIFTCSKTKETYQIRSYINCNTKSVVYLITCLKCYKQHNQKFKK</sequence>
<dbReference type="EMBL" id="CM004476">
    <property type="protein sequence ID" value="OCT76186.1"/>
    <property type="molecule type" value="Genomic_DNA"/>
</dbReference>
<dbReference type="InterPro" id="IPR058912">
    <property type="entry name" value="HTH_animal"/>
</dbReference>
<dbReference type="AlphaFoldDB" id="A0A974HFY9"/>
<dbReference type="Pfam" id="PF26215">
    <property type="entry name" value="HTH_animal"/>
    <property type="match status" value="1"/>
</dbReference>
<dbReference type="PANTHER" id="PTHR21301:SF13">
    <property type="match status" value="1"/>
</dbReference>
<protein>
    <recommendedName>
        <fullName evidence="1">Helix-turn-helix domain-containing protein</fullName>
    </recommendedName>
</protein>
<gene>
    <name evidence="2" type="ORF">XELAEV_18031381mg</name>
</gene>